<dbReference type="GeneID" id="9946624"/>
<gene>
    <name evidence="1" type="ORF">LOAG_09190</name>
</gene>
<dbReference type="EMBL" id="JH712118">
    <property type="protein sequence ID" value="EFO19305.1"/>
    <property type="molecule type" value="Genomic_DNA"/>
</dbReference>
<dbReference type="CTD" id="9946624"/>
<sequence>MTDLLLSNSIICPSLNHCQSLFYRQLHNIFKSLESKAEQKKDLRLAISFILCVLLPREKCQLEFLKKFERKDEALSTSHPEKWDSDLLLPYQFDNTSCTMLFRR</sequence>
<reference evidence="1" key="1">
    <citation type="submission" date="2012-04" db="EMBL/GenBank/DDBJ databases">
        <title>The Genome Sequence of Loa loa.</title>
        <authorList>
            <consortium name="The Broad Institute Genome Sequencing Platform"/>
            <consortium name="Broad Institute Genome Sequencing Center for Infectious Disease"/>
            <person name="Nutman T.B."/>
            <person name="Fink D.L."/>
            <person name="Russ C."/>
            <person name="Young S."/>
            <person name="Zeng Q."/>
            <person name="Gargeya S."/>
            <person name="Alvarado L."/>
            <person name="Berlin A."/>
            <person name="Chapman S.B."/>
            <person name="Chen Z."/>
            <person name="Freedman E."/>
            <person name="Gellesch M."/>
            <person name="Goldberg J."/>
            <person name="Griggs A."/>
            <person name="Gujja S."/>
            <person name="Heilman E.R."/>
            <person name="Heiman D."/>
            <person name="Howarth C."/>
            <person name="Mehta T."/>
            <person name="Neiman D."/>
            <person name="Pearson M."/>
            <person name="Roberts A."/>
            <person name="Saif S."/>
            <person name="Shea T."/>
            <person name="Shenoy N."/>
            <person name="Sisk P."/>
            <person name="Stolte C."/>
            <person name="Sykes S."/>
            <person name="White J."/>
            <person name="Yandava C."/>
            <person name="Haas B."/>
            <person name="Henn M.R."/>
            <person name="Nusbaum C."/>
            <person name="Birren B."/>
        </authorList>
    </citation>
    <scope>NUCLEOTIDE SEQUENCE [LARGE SCALE GENOMIC DNA]</scope>
</reference>
<dbReference type="KEGG" id="loa:LOAG_09190"/>
<organism evidence="1">
    <name type="scientific">Loa loa</name>
    <name type="common">Eye worm</name>
    <name type="synonym">Filaria loa</name>
    <dbReference type="NCBI Taxonomy" id="7209"/>
    <lineage>
        <taxon>Eukaryota</taxon>
        <taxon>Metazoa</taxon>
        <taxon>Ecdysozoa</taxon>
        <taxon>Nematoda</taxon>
        <taxon>Chromadorea</taxon>
        <taxon>Rhabditida</taxon>
        <taxon>Spirurina</taxon>
        <taxon>Spiruromorpha</taxon>
        <taxon>Filarioidea</taxon>
        <taxon>Onchocercidae</taxon>
        <taxon>Loa</taxon>
    </lineage>
</organism>
<proteinExistence type="predicted"/>
<dbReference type="InParanoid" id="A0A1S0TSX4"/>
<evidence type="ECO:0000313" key="1">
    <source>
        <dbReference type="EMBL" id="EFO19305.1"/>
    </source>
</evidence>
<dbReference type="RefSeq" id="XP_003144766.1">
    <property type="nucleotide sequence ID" value="XM_003144718.1"/>
</dbReference>
<accession>A0A1S0TSX4</accession>
<dbReference type="AlphaFoldDB" id="A0A1S0TSX4"/>
<protein>
    <submittedName>
        <fullName evidence="1">Uncharacterized protein</fullName>
    </submittedName>
</protein>
<name>A0A1S0TSX4_LOALO</name>